<dbReference type="Proteomes" id="UP001163828">
    <property type="component" value="Unassembled WGS sequence"/>
</dbReference>
<evidence type="ECO:0000259" key="2">
    <source>
        <dbReference type="PROSITE" id="PS50280"/>
    </source>
</evidence>
<gene>
    <name evidence="3" type="ORF">F5050DRAFT_567357</name>
</gene>
<dbReference type="Gene3D" id="1.25.40.10">
    <property type="entry name" value="Tetratricopeptide repeat domain"/>
    <property type="match status" value="1"/>
</dbReference>
<keyword evidence="4" id="KW-1185">Reference proteome</keyword>
<feature type="domain" description="SET" evidence="2">
    <location>
        <begin position="159"/>
        <end position="289"/>
    </location>
</feature>
<dbReference type="InterPro" id="IPR011990">
    <property type="entry name" value="TPR-like_helical_dom_sf"/>
</dbReference>
<sequence length="448" mass="50444">MPNRLDPAIGIFLKAKADEAFNKNDFVVALSLYTFIINNDPGNGIHHLNRSLTNLRLQRWSDATKDATKALELCEEKVHKAKAHFRRCQARRELYDISGANEDLEAFLLNGGAPKTASVEAQKLKAAPRSVNEIVLEDVTDVADLFSNTLDLADNTPDAVYEIRPSSGKGLGAFAVKRLQRGDLILAENPIVPVDDPTPYNIVKGFKQLSPKNLARCLLLHNAHPEIGLFEGIYNTNAFSQAGVVLDVARFNHSCSPNARYSYHEPSKQERIFALTDIAEGEQIYVSYLQSRNVYASPRSKRRQTLSSRYDFCCQCTACDDANFEESDRRRQEIGMIWESLPMMIDGRKILMSVVRAITLMREDGYFGDGDDFAVDAAAICAGYSDWASCEYWAKFAYENRAAEFGADHPHAERSRQILDKPRSRENHPQAGLFPGRTFRDIRLPRRM</sequence>
<dbReference type="SMART" id="SM00317">
    <property type="entry name" value="SET"/>
    <property type="match status" value="1"/>
</dbReference>
<dbReference type="Pfam" id="PF00856">
    <property type="entry name" value="SET"/>
    <property type="match status" value="1"/>
</dbReference>
<evidence type="ECO:0000256" key="1">
    <source>
        <dbReference type="SAM" id="MobiDB-lite"/>
    </source>
</evidence>
<feature type="region of interest" description="Disordered" evidence="1">
    <location>
        <begin position="408"/>
        <end position="436"/>
    </location>
</feature>
<protein>
    <recommendedName>
        <fullName evidence="2">SET domain-containing protein</fullName>
    </recommendedName>
</protein>
<dbReference type="SUPFAM" id="SSF48452">
    <property type="entry name" value="TPR-like"/>
    <property type="match status" value="1"/>
</dbReference>
<dbReference type="InterPro" id="IPR046341">
    <property type="entry name" value="SET_dom_sf"/>
</dbReference>
<name>A0ABQ8QP99_9AGAR</name>
<dbReference type="InterPro" id="IPR053185">
    <property type="entry name" value="SET_domain_protein"/>
</dbReference>
<comment type="caution">
    <text evidence="3">The sequence shown here is derived from an EMBL/GenBank/DDBJ whole genome shotgun (WGS) entry which is preliminary data.</text>
</comment>
<dbReference type="PROSITE" id="PS50280">
    <property type="entry name" value="SET"/>
    <property type="match status" value="1"/>
</dbReference>
<dbReference type="CDD" id="cd20071">
    <property type="entry name" value="SET_SMYD"/>
    <property type="match status" value="1"/>
</dbReference>
<dbReference type="EMBL" id="MU790523">
    <property type="protein sequence ID" value="KAJ4000346.1"/>
    <property type="molecule type" value="Genomic_DNA"/>
</dbReference>
<dbReference type="Gene3D" id="2.170.270.10">
    <property type="entry name" value="SET domain"/>
    <property type="match status" value="1"/>
</dbReference>
<evidence type="ECO:0000313" key="4">
    <source>
        <dbReference type="Proteomes" id="UP001163828"/>
    </source>
</evidence>
<dbReference type="SUPFAM" id="SSF82199">
    <property type="entry name" value="SET domain"/>
    <property type="match status" value="1"/>
</dbReference>
<proteinExistence type="predicted"/>
<reference evidence="3" key="1">
    <citation type="submission" date="2022-08" db="EMBL/GenBank/DDBJ databases">
        <authorList>
            <consortium name="DOE Joint Genome Institute"/>
            <person name="Min B."/>
            <person name="Riley R."/>
            <person name="Sierra-Patev S."/>
            <person name="Naranjo-Ortiz M."/>
            <person name="Looney B."/>
            <person name="Konkel Z."/>
            <person name="Slot J.C."/>
            <person name="Sakamoto Y."/>
            <person name="Steenwyk J.L."/>
            <person name="Rokas A."/>
            <person name="Carro J."/>
            <person name="Camarero S."/>
            <person name="Ferreira P."/>
            <person name="Molpeceres G."/>
            <person name="Ruiz-Duenas F.J."/>
            <person name="Serrano A."/>
            <person name="Henrissat B."/>
            <person name="Drula E."/>
            <person name="Hughes K.W."/>
            <person name="Mata J.L."/>
            <person name="Ishikawa N.K."/>
            <person name="Vargas-Isla R."/>
            <person name="Ushijima S."/>
            <person name="Smith C.A."/>
            <person name="Ahrendt S."/>
            <person name="Andreopoulos W."/>
            <person name="He G."/>
            <person name="Labutti K."/>
            <person name="Lipzen A."/>
            <person name="Ng V."/>
            <person name="Sandor L."/>
            <person name="Barry K."/>
            <person name="Martinez A.T."/>
            <person name="Xiao Y."/>
            <person name="Gibbons J.G."/>
            <person name="Terashima K."/>
            <person name="Hibbett D.S."/>
            <person name="Grigoriev I.V."/>
        </authorList>
    </citation>
    <scope>NUCLEOTIDE SEQUENCE</scope>
    <source>
        <strain evidence="3">TFB10827</strain>
    </source>
</reference>
<dbReference type="PANTHER" id="PTHR47332">
    <property type="entry name" value="SET DOMAIN-CONTAINING PROTEIN 5"/>
    <property type="match status" value="1"/>
</dbReference>
<accession>A0ABQ8QP99</accession>
<dbReference type="InterPro" id="IPR001214">
    <property type="entry name" value="SET_dom"/>
</dbReference>
<feature type="compositionally biased region" description="Basic and acidic residues" evidence="1">
    <location>
        <begin position="408"/>
        <end position="428"/>
    </location>
</feature>
<organism evidence="3 4">
    <name type="scientific">Lentinula boryana</name>
    <dbReference type="NCBI Taxonomy" id="40481"/>
    <lineage>
        <taxon>Eukaryota</taxon>
        <taxon>Fungi</taxon>
        <taxon>Dikarya</taxon>
        <taxon>Basidiomycota</taxon>
        <taxon>Agaricomycotina</taxon>
        <taxon>Agaricomycetes</taxon>
        <taxon>Agaricomycetidae</taxon>
        <taxon>Agaricales</taxon>
        <taxon>Marasmiineae</taxon>
        <taxon>Omphalotaceae</taxon>
        <taxon>Lentinula</taxon>
    </lineage>
</organism>
<dbReference type="PANTHER" id="PTHR47332:SF4">
    <property type="entry name" value="SET DOMAIN-CONTAINING PROTEIN 5"/>
    <property type="match status" value="1"/>
</dbReference>
<evidence type="ECO:0000313" key="3">
    <source>
        <dbReference type="EMBL" id="KAJ4000346.1"/>
    </source>
</evidence>